<dbReference type="OrthoDB" id="47172at2759"/>
<dbReference type="GeneID" id="19318979"/>
<evidence type="ECO:0000256" key="1">
    <source>
        <dbReference type="SAM" id="MobiDB-lite"/>
    </source>
</evidence>
<feature type="compositionally biased region" description="Gly residues" evidence="1">
    <location>
        <begin position="155"/>
        <end position="166"/>
    </location>
</feature>
<reference evidence="3 4" key="1">
    <citation type="journal article" date="2013" name="Plant Cell">
        <title>The transition from a phytopathogenic smut ancestor to an anamorphic biocontrol agent deciphered by comparative whole-genome analysis.</title>
        <authorList>
            <person name="Lefebvre F."/>
            <person name="Joly D.L."/>
            <person name="Labbe C."/>
            <person name="Teichmann B."/>
            <person name="Linning R."/>
            <person name="Belzile F."/>
            <person name="Bakkeren G."/>
            <person name="Belanger R.R."/>
        </authorList>
    </citation>
    <scope>NUCLEOTIDE SEQUENCE [LARGE SCALE GENOMIC DNA]</scope>
    <source>
        <strain evidence="3 4">PF-1</strain>
    </source>
</reference>
<dbReference type="EMBL" id="KE361638">
    <property type="protein sequence ID" value="EPQ27742.1"/>
    <property type="molecule type" value="Genomic_DNA"/>
</dbReference>
<dbReference type="Pfam" id="PF13621">
    <property type="entry name" value="Cupin_8"/>
    <property type="match status" value="1"/>
</dbReference>
<name>A0A061H4D1_9BASI</name>
<dbReference type="KEGG" id="pfp:PFL1_04879"/>
<dbReference type="RefSeq" id="XP_007880598.1">
    <property type="nucleotide sequence ID" value="XM_007882407.1"/>
</dbReference>
<feature type="domain" description="JmjC" evidence="2">
    <location>
        <begin position="170"/>
        <end position="328"/>
    </location>
</feature>
<evidence type="ECO:0000259" key="2">
    <source>
        <dbReference type="PROSITE" id="PS51184"/>
    </source>
</evidence>
<dbReference type="PANTHER" id="PTHR12461:SF105">
    <property type="entry name" value="HYPOXIA-INDUCIBLE FACTOR 1-ALPHA INHIBITOR"/>
    <property type="match status" value="1"/>
</dbReference>
<gene>
    <name evidence="3" type="ORF">PFL1_04879</name>
</gene>
<dbReference type="Proteomes" id="UP000053664">
    <property type="component" value="Unassembled WGS sequence"/>
</dbReference>
<dbReference type="InterPro" id="IPR003347">
    <property type="entry name" value="JmjC_dom"/>
</dbReference>
<feature type="region of interest" description="Disordered" evidence="1">
    <location>
        <begin position="183"/>
        <end position="205"/>
    </location>
</feature>
<dbReference type="SMART" id="SM00558">
    <property type="entry name" value="JmjC"/>
    <property type="match status" value="1"/>
</dbReference>
<sequence length="328" mass="35632">MAVKSLAKPLVAHVGRGRGITPRAFVEGYQLAQRPGFFPSFLRGPDCTDGDGAGGERDARPVWRALSSWSHRDERGIETLRGMKRRDTADLVVPVELSRPGLGYNAPREEGATTTRGGWDRISLPFGLFLDAFISQSIPWSSSPSPSPSSSSAGSGSGSGSGQGDPGVVGYMAQYDLLSLSPSLSSDAPPLPHTRAGPRGDREQWRSNLWIGPGCTFTPIHRDPYHNLFVQIVGRKRIHVFPPSAHSSLYLFKEGPQQNTSVIHSERPLRTDGADDMHRLFPLVEKALGATHTAVVDVGPGDAVFIPQGWFHCVASLETSVSVNWWFR</sequence>
<feature type="region of interest" description="Disordered" evidence="1">
    <location>
        <begin position="140"/>
        <end position="166"/>
    </location>
</feature>
<dbReference type="Gene3D" id="2.60.120.650">
    <property type="entry name" value="Cupin"/>
    <property type="match status" value="1"/>
</dbReference>
<dbReference type="HOGENOM" id="CLU_994032_0_0_1"/>
<dbReference type="AlphaFoldDB" id="A0A061H4D1"/>
<evidence type="ECO:0000313" key="3">
    <source>
        <dbReference type="EMBL" id="EPQ27742.1"/>
    </source>
</evidence>
<dbReference type="SUPFAM" id="SSF51197">
    <property type="entry name" value="Clavaminate synthase-like"/>
    <property type="match status" value="1"/>
</dbReference>
<dbReference type="PROSITE" id="PS51184">
    <property type="entry name" value="JMJC"/>
    <property type="match status" value="1"/>
</dbReference>
<organism evidence="3 4">
    <name type="scientific">Pseudozyma flocculosa PF-1</name>
    <dbReference type="NCBI Taxonomy" id="1277687"/>
    <lineage>
        <taxon>Eukaryota</taxon>
        <taxon>Fungi</taxon>
        <taxon>Dikarya</taxon>
        <taxon>Basidiomycota</taxon>
        <taxon>Ustilaginomycotina</taxon>
        <taxon>Ustilaginomycetes</taxon>
        <taxon>Ustilaginales</taxon>
        <taxon>Ustilaginaceae</taxon>
        <taxon>Pseudozyma</taxon>
    </lineage>
</organism>
<proteinExistence type="predicted"/>
<feature type="compositionally biased region" description="Low complexity" evidence="1">
    <location>
        <begin position="140"/>
        <end position="154"/>
    </location>
</feature>
<dbReference type="eggNOG" id="KOG2132">
    <property type="taxonomic scope" value="Eukaryota"/>
</dbReference>
<dbReference type="PANTHER" id="PTHR12461">
    <property type="entry name" value="HYPOXIA-INDUCIBLE FACTOR 1 ALPHA INHIBITOR-RELATED"/>
    <property type="match status" value="1"/>
</dbReference>
<accession>A0A061H4D1</accession>
<dbReference type="InterPro" id="IPR041667">
    <property type="entry name" value="Cupin_8"/>
</dbReference>
<evidence type="ECO:0000313" key="4">
    <source>
        <dbReference type="Proteomes" id="UP000053664"/>
    </source>
</evidence>
<protein>
    <recommendedName>
        <fullName evidence="2">JmjC domain-containing protein</fullName>
    </recommendedName>
</protein>